<reference evidence="2" key="1">
    <citation type="submission" date="2019-10" db="EMBL/GenBank/DDBJ databases">
        <authorList>
            <person name="Zhang R."/>
            <person name="Pan Y."/>
            <person name="Wang J."/>
            <person name="Ma R."/>
            <person name="Yu S."/>
        </authorList>
    </citation>
    <scope>NUCLEOTIDE SEQUENCE</scope>
    <source>
        <strain evidence="2">LA-IB0</strain>
        <tissue evidence="2">Leaf</tissue>
    </source>
</reference>
<dbReference type="AlphaFoldDB" id="A0AAV6YDU7"/>
<dbReference type="Proteomes" id="UP000826271">
    <property type="component" value="Unassembled WGS sequence"/>
</dbReference>
<feature type="compositionally biased region" description="Polar residues" evidence="1">
    <location>
        <begin position="25"/>
        <end position="39"/>
    </location>
</feature>
<evidence type="ECO:0000313" key="3">
    <source>
        <dbReference type="Proteomes" id="UP000826271"/>
    </source>
</evidence>
<feature type="region of interest" description="Disordered" evidence="1">
    <location>
        <begin position="1"/>
        <end position="49"/>
    </location>
</feature>
<feature type="compositionally biased region" description="Polar residues" evidence="1">
    <location>
        <begin position="1"/>
        <end position="13"/>
    </location>
</feature>
<feature type="compositionally biased region" description="Basic and acidic residues" evidence="1">
    <location>
        <begin position="14"/>
        <end position="23"/>
    </location>
</feature>
<proteinExistence type="predicted"/>
<dbReference type="EMBL" id="WHWC01000001">
    <property type="protein sequence ID" value="KAG8391111.1"/>
    <property type="molecule type" value="Genomic_DNA"/>
</dbReference>
<protein>
    <submittedName>
        <fullName evidence="2">Uncharacterized protein</fullName>
    </submittedName>
</protein>
<comment type="caution">
    <text evidence="2">The sequence shown here is derived from an EMBL/GenBank/DDBJ whole genome shotgun (WGS) entry which is preliminary data.</text>
</comment>
<keyword evidence="3" id="KW-1185">Reference proteome</keyword>
<name>A0AAV6YDU7_9LAMI</name>
<organism evidence="2 3">
    <name type="scientific">Buddleja alternifolia</name>
    <dbReference type="NCBI Taxonomy" id="168488"/>
    <lineage>
        <taxon>Eukaryota</taxon>
        <taxon>Viridiplantae</taxon>
        <taxon>Streptophyta</taxon>
        <taxon>Embryophyta</taxon>
        <taxon>Tracheophyta</taxon>
        <taxon>Spermatophyta</taxon>
        <taxon>Magnoliopsida</taxon>
        <taxon>eudicotyledons</taxon>
        <taxon>Gunneridae</taxon>
        <taxon>Pentapetalae</taxon>
        <taxon>asterids</taxon>
        <taxon>lamiids</taxon>
        <taxon>Lamiales</taxon>
        <taxon>Scrophulariaceae</taxon>
        <taxon>Buddlejeae</taxon>
        <taxon>Buddleja</taxon>
    </lineage>
</organism>
<accession>A0AAV6YDU7</accession>
<evidence type="ECO:0000256" key="1">
    <source>
        <dbReference type="SAM" id="MobiDB-lite"/>
    </source>
</evidence>
<sequence>MRPQRNTKATTNGEPRRDERAEGSRVNTRISNCETNPNNEPGPIANDEDVNQGVDAQRFARGEFSCAQGFKAFNEEDAEVRSKKDPWKAISEAEEWETQNILRKKLEEIDQKVGVMWKEAKNPSTNLFSIGESPFIERIMKEDIPSNFKMPGESYDGISEPHDYLESFPALMVFHRVTDTIK</sequence>
<gene>
    <name evidence="2" type="ORF">BUALT_Bualt01G0154000</name>
</gene>
<evidence type="ECO:0000313" key="2">
    <source>
        <dbReference type="EMBL" id="KAG8391111.1"/>
    </source>
</evidence>